<keyword evidence="4 6" id="KW-1133">Transmembrane helix</keyword>
<dbReference type="GO" id="GO:0043190">
    <property type="term" value="C:ATP-binding cassette (ABC) transporter complex"/>
    <property type="evidence" value="ECO:0007669"/>
    <property type="project" value="InterPro"/>
</dbReference>
<evidence type="ECO:0000256" key="2">
    <source>
        <dbReference type="ARBA" id="ARBA00022475"/>
    </source>
</evidence>
<feature type="transmembrane region" description="Helical" evidence="6">
    <location>
        <begin position="67"/>
        <end position="85"/>
    </location>
</feature>
<dbReference type="PANTHER" id="PTHR34857">
    <property type="entry name" value="SLL0384 PROTEIN"/>
    <property type="match status" value="1"/>
</dbReference>
<gene>
    <name evidence="7" type="ordered locus">Thein_1010</name>
</gene>
<dbReference type="KEGG" id="tid:Thein_1010"/>
<reference evidence="8" key="1">
    <citation type="submission" date="2011-04" db="EMBL/GenBank/DDBJ databases">
        <title>The complete genome of Thermodesulfatator indicus DSM 15286.</title>
        <authorList>
            <person name="Lucas S."/>
            <person name="Copeland A."/>
            <person name="Lapidus A."/>
            <person name="Bruce D."/>
            <person name="Goodwin L."/>
            <person name="Pitluck S."/>
            <person name="Peters L."/>
            <person name="Kyrpides N."/>
            <person name="Mavromatis K."/>
            <person name="Pagani I."/>
            <person name="Ivanova N."/>
            <person name="Saunders L."/>
            <person name="Detter J.C."/>
            <person name="Tapia R."/>
            <person name="Han C."/>
            <person name="Land M."/>
            <person name="Hauser L."/>
            <person name="Markowitz V."/>
            <person name="Cheng J.-F."/>
            <person name="Hugenholtz P."/>
            <person name="Woyke T."/>
            <person name="Wu D."/>
            <person name="Spring S."/>
            <person name="Schroeder M."/>
            <person name="Brambilla E."/>
            <person name="Klenk H.-P."/>
            <person name="Eisen J.A."/>
        </authorList>
    </citation>
    <scope>NUCLEOTIDE SEQUENCE [LARGE SCALE GENOMIC DNA]</scope>
    <source>
        <strain evidence="8">DSM 15286 / JCM 11887 / CIR29812</strain>
    </source>
</reference>
<dbReference type="eggNOG" id="COG0619">
    <property type="taxonomic scope" value="Bacteria"/>
</dbReference>
<sequence>MVSGSPQIRKNAFLRTCDPRVKFILALGYAILVALTYNFKFLALASVFSIICLFLSGLPLGYYLKRLGLVNIFLLIVLITLPFTTPGKEVFKICFLTASKEGLKLALLIFLKSNLIILTTTALLSTSSIFELAHALHHLYLPSKLVQLLFFTFRYLHVIDKEFTRLKEAAALRCFVPRTNLFTYRTTAYLVGSLIVRSYDRSQRVYEAMLCRGFSGTFPVYHHFCLRKKDLLFGVFSATYLATILIFC</sequence>
<proteinExistence type="predicted"/>
<evidence type="ECO:0000313" key="8">
    <source>
        <dbReference type="Proteomes" id="UP000006793"/>
    </source>
</evidence>
<dbReference type="InParanoid" id="F8ADK8"/>
<feature type="transmembrane region" description="Helical" evidence="6">
    <location>
        <begin position="43"/>
        <end position="60"/>
    </location>
</feature>
<keyword evidence="2" id="KW-1003">Cell membrane</keyword>
<reference evidence="7 8" key="2">
    <citation type="journal article" date="2012" name="Stand. Genomic Sci.">
        <title>Complete genome sequence of the thermophilic sulfate-reducing ocean bacterium Thermodesulfatator indicus type strain (CIR29812(T)).</title>
        <authorList>
            <person name="Anderson I."/>
            <person name="Saunders E."/>
            <person name="Lapidus A."/>
            <person name="Nolan M."/>
            <person name="Lucas S."/>
            <person name="Tice H."/>
            <person name="Del Rio T.G."/>
            <person name="Cheng J.F."/>
            <person name="Han C."/>
            <person name="Tapia R."/>
            <person name="Goodwin L.A."/>
            <person name="Pitluck S."/>
            <person name="Liolios K."/>
            <person name="Mavromatis K."/>
            <person name="Pagani I."/>
            <person name="Ivanova N."/>
            <person name="Mikhailova N."/>
            <person name="Pati A."/>
            <person name="Chen A."/>
            <person name="Palaniappan K."/>
            <person name="Land M."/>
            <person name="Hauser L."/>
            <person name="Jeffries C.D."/>
            <person name="Chang Y.J."/>
            <person name="Brambilla E.M."/>
            <person name="Rohde M."/>
            <person name="Spring S."/>
            <person name="Goker M."/>
            <person name="Detter J.C."/>
            <person name="Woyke T."/>
            <person name="Bristow J."/>
            <person name="Eisen J.A."/>
            <person name="Markowitz V."/>
            <person name="Hugenholtz P."/>
            <person name="Kyrpides N.C."/>
            <person name="Klenk H.P."/>
        </authorList>
    </citation>
    <scope>NUCLEOTIDE SEQUENCE [LARGE SCALE GENOMIC DNA]</scope>
    <source>
        <strain evidence="8">DSM 15286 / JCM 11887 / CIR29812</strain>
    </source>
</reference>
<dbReference type="EMBL" id="CP002683">
    <property type="protein sequence ID" value="AEH44882.1"/>
    <property type="molecule type" value="Genomic_DNA"/>
</dbReference>
<dbReference type="Pfam" id="PF02361">
    <property type="entry name" value="CbiQ"/>
    <property type="match status" value="1"/>
</dbReference>
<dbReference type="InterPro" id="IPR051611">
    <property type="entry name" value="ECF_transporter_component"/>
</dbReference>
<dbReference type="InterPro" id="IPR003339">
    <property type="entry name" value="ABC/ECF_trnsptr_transmembrane"/>
</dbReference>
<protein>
    <submittedName>
        <fullName evidence="7">Cobalt ABC transporter, inner membrane subunit CbiQ</fullName>
    </submittedName>
</protein>
<dbReference type="STRING" id="667014.Thein_1010"/>
<keyword evidence="3 6" id="KW-0812">Transmembrane</keyword>
<evidence type="ECO:0000256" key="3">
    <source>
        <dbReference type="ARBA" id="ARBA00022692"/>
    </source>
</evidence>
<name>F8ADK8_THEID</name>
<dbReference type="NCBIfam" id="TIGR02454">
    <property type="entry name" value="ECF_T_CbiQ"/>
    <property type="match status" value="1"/>
</dbReference>
<keyword evidence="5 6" id="KW-0472">Membrane</keyword>
<dbReference type="CDD" id="cd16914">
    <property type="entry name" value="EcfT"/>
    <property type="match status" value="1"/>
</dbReference>
<keyword evidence="8" id="KW-1185">Reference proteome</keyword>
<dbReference type="PaxDb" id="667014-Thein_1010"/>
<dbReference type="PANTHER" id="PTHR34857:SF2">
    <property type="entry name" value="SLL0384 PROTEIN"/>
    <property type="match status" value="1"/>
</dbReference>
<feature type="transmembrane region" description="Helical" evidence="6">
    <location>
        <begin position="21"/>
        <end position="37"/>
    </location>
</feature>
<dbReference type="AlphaFoldDB" id="F8ADK8"/>
<dbReference type="HOGENOM" id="CLU_056469_1_3_0"/>
<evidence type="ECO:0000256" key="4">
    <source>
        <dbReference type="ARBA" id="ARBA00022989"/>
    </source>
</evidence>
<accession>F8ADK8</accession>
<comment type="subcellular location">
    <subcellularLocation>
        <location evidence="1">Cell membrane</location>
        <topology evidence="1">Multi-pass membrane protein</topology>
    </subcellularLocation>
</comment>
<organism evidence="7 8">
    <name type="scientific">Thermodesulfatator indicus (strain DSM 15286 / JCM 11887 / CIR29812)</name>
    <dbReference type="NCBI Taxonomy" id="667014"/>
    <lineage>
        <taxon>Bacteria</taxon>
        <taxon>Pseudomonadati</taxon>
        <taxon>Thermodesulfobacteriota</taxon>
        <taxon>Thermodesulfobacteria</taxon>
        <taxon>Thermodesulfobacteriales</taxon>
        <taxon>Thermodesulfatatoraceae</taxon>
        <taxon>Thermodesulfatator</taxon>
    </lineage>
</organism>
<evidence type="ECO:0000256" key="1">
    <source>
        <dbReference type="ARBA" id="ARBA00004651"/>
    </source>
</evidence>
<dbReference type="Proteomes" id="UP000006793">
    <property type="component" value="Chromosome"/>
</dbReference>
<evidence type="ECO:0000256" key="5">
    <source>
        <dbReference type="ARBA" id="ARBA00023136"/>
    </source>
</evidence>
<dbReference type="GO" id="GO:0006824">
    <property type="term" value="P:cobalt ion transport"/>
    <property type="evidence" value="ECO:0007669"/>
    <property type="project" value="InterPro"/>
</dbReference>
<dbReference type="InterPro" id="IPR012809">
    <property type="entry name" value="ECF_CbiQ"/>
</dbReference>
<evidence type="ECO:0000313" key="7">
    <source>
        <dbReference type="EMBL" id="AEH44882.1"/>
    </source>
</evidence>
<evidence type="ECO:0000256" key="6">
    <source>
        <dbReference type="SAM" id="Phobius"/>
    </source>
</evidence>